<evidence type="ECO:0000313" key="4">
    <source>
        <dbReference type="Proteomes" id="UP000077266"/>
    </source>
</evidence>
<dbReference type="EMBL" id="KV426583">
    <property type="protein sequence ID" value="KZV79639.1"/>
    <property type="molecule type" value="Genomic_DNA"/>
</dbReference>
<keyword evidence="1" id="KW-0812">Transmembrane</keyword>
<protein>
    <submittedName>
        <fullName evidence="3">Uncharacterized protein</fullName>
    </submittedName>
</protein>
<feature type="non-terminal residue" evidence="3">
    <location>
        <position position="55"/>
    </location>
</feature>
<keyword evidence="4" id="KW-1185">Reference proteome</keyword>
<evidence type="ECO:0000256" key="1">
    <source>
        <dbReference type="SAM" id="Phobius"/>
    </source>
</evidence>
<evidence type="ECO:0000313" key="2">
    <source>
        <dbReference type="EMBL" id="KZV79639.1"/>
    </source>
</evidence>
<name>A0A165DF77_EXIGL</name>
<evidence type="ECO:0000313" key="3">
    <source>
        <dbReference type="EMBL" id="KZV84412.1"/>
    </source>
</evidence>
<organism evidence="3 4">
    <name type="scientific">Exidia glandulosa HHB12029</name>
    <dbReference type="NCBI Taxonomy" id="1314781"/>
    <lineage>
        <taxon>Eukaryota</taxon>
        <taxon>Fungi</taxon>
        <taxon>Dikarya</taxon>
        <taxon>Basidiomycota</taxon>
        <taxon>Agaricomycotina</taxon>
        <taxon>Agaricomycetes</taxon>
        <taxon>Auriculariales</taxon>
        <taxon>Exidiaceae</taxon>
        <taxon>Exidia</taxon>
    </lineage>
</organism>
<keyword evidence="1" id="KW-0472">Membrane</keyword>
<proteinExistence type="predicted"/>
<gene>
    <name evidence="3" type="ORF">EXIGLDRAFT_727219</name>
    <name evidence="2" type="ORF">EXIGLDRAFT_734705</name>
</gene>
<accession>A0A165DF77</accession>
<keyword evidence="1" id="KW-1133">Transmembrane helix</keyword>
<dbReference type="Proteomes" id="UP000077266">
    <property type="component" value="Unassembled WGS sequence"/>
</dbReference>
<dbReference type="EMBL" id="KV426225">
    <property type="protein sequence ID" value="KZV84412.1"/>
    <property type="molecule type" value="Genomic_DNA"/>
</dbReference>
<reference evidence="3 4" key="1">
    <citation type="journal article" date="2016" name="Mol. Biol. Evol.">
        <title>Comparative Genomics of Early-Diverging Mushroom-Forming Fungi Provides Insights into the Origins of Lignocellulose Decay Capabilities.</title>
        <authorList>
            <person name="Nagy L.G."/>
            <person name="Riley R."/>
            <person name="Tritt A."/>
            <person name="Adam C."/>
            <person name="Daum C."/>
            <person name="Floudas D."/>
            <person name="Sun H."/>
            <person name="Yadav J.S."/>
            <person name="Pangilinan J."/>
            <person name="Larsson K.H."/>
            <person name="Matsuura K."/>
            <person name="Barry K."/>
            <person name="Labutti K."/>
            <person name="Kuo R."/>
            <person name="Ohm R.A."/>
            <person name="Bhattacharya S.S."/>
            <person name="Shirouzu T."/>
            <person name="Yoshinaga Y."/>
            <person name="Martin F.M."/>
            <person name="Grigoriev I.V."/>
            <person name="Hibbett D.S."/>
        </authorList>
    </citation>
    <scope>NUCLEOTIDE SEQUENCE [LARGE SCALE GENOMIC DNA]</scope>
    <source>
        <strain evidence="3 4">HHB12029</strain>
    </source>
</reference>
<feature type="transmembrane region" description="Helical" evidence="1">
    <location>
        <begin position="24"/>
        <end position="48"/>
    </location>
</feature>
<dbReference type="AlphaFoldDB" id="A0A165DF77"/>
<sequence>MFPMASSRNFTSPYSLVTQSRSHLSLSLSSGVVTFLLLCPPYVVPLVARVHRRLL</sequence>